<sequence>MGYIQTLEKLGFALNDELAIDVVLQSLPDSFSQFILNFNMNEIEKTLPQLLGMLITAEGNMKKGRSKSVLMVREAKGKGKGKKVAKLDIGKETARSILKMSRRLKQLEHQFQGLHTRRSLAKGDVDLRVGNGARVAALAVGTYGERASDLLGLIHSDVCGPMNKQARGGYQYFITFTDDYSRYGYIYLMRHKSEALEKFKEFKNKLTPPGTPEWNGVSERRNRTFLDMVRSMMSHTDLPTSFWGYALETAAFTLNHVPSKSVQKTPHEMWTGRCPNMSFMKIWGCKAYVKHQMSTKLEPKSEKCTFVGYPKETKGYYFYNENKVFVARTGVFLEKEFLTNSGKGRNIELKEVQQQQVIEPEVEGISQAVEENPTDLETQPL</sequence>
<dbReference type="PANTHER" id="PTHR42648:SF27">
    <property type="entry name" value="RNA-DIRECTED DNA POLYMERASE"/>
    <property type="match status" value="1"/>
</dbReference>
<dbReference type="InterPro" id="IPR057670">
    <property type="entry name" value="SH3_retrovirus"/>
</dbReference>
<dbReference type="InterPro" id="IPR012337">
    <property type="entry name" value="RNaseH-like_sf"/>
</dbReference>
<dbReference type="InterPro" id="IPR039537">
    <property type="entry name" value="Retrotran_Ty1/copia-like"/>
</dbReference>
<dbReference type="InterPro" id="IPR001584">
    <property type="entry name" value="Integrase_cat-core"/>
</dbReference>
<protein>
    <recommendedName>
        <fullName evidence="1">Integrase catalytic domain-containing protein</fullName>
    </recommendedName>
</protein>
<name>A0ABR2BK17_9ROSI</name>
<feature type="domain" description="Integrase catalytic" evidence="1">
    <location>
        <begin position="177"/>
        <end position="274"/>
    </location>
</feature>
<keyword evidence="3" id="KW-1185">Reference proteome</keyword>
<comment type="caution">
    <text evidence="2">The sequence shown here is derived from an EMBL/GenBank/DDBJ whole genome shotgun (WGS) entry which is preliminary data.</text>
</comment>
<dbReference type="EMBL" id="JBBPBM010000112">
    <property type="protein sequence ID" value="KAK8506890.1"/>
    <property type="molecule type" value="Genomic_DNA"/>
</dbReference>
<dbReference type="PANTHER" id="PTHR42648">
    <property type="entry name" value="TRANSPOSASE, PUTATIVE-RELATED"/>
    <property type="match status" value="1"/>
</dbReference>
<evidence type="ECO:0000259" key="1">
    <source>
        <dbReference type="PROSITE" id="PS50994"/>
    </source>
</evidence>
<evidence type="ECO:0000313" key="3">
    <source>
        <dbReference type="Proteomes" id="UP001472677"/>
    </source>
</evidence>
<dbReference type="Proteomes" id="UP001472677">
    <property type="component" value="Unassembled WGS sequence"/>
</dbReference>
<proteinExistence type="predicted"/>
<dbReference type="Pfam" id="PF25597">
    <property type="entry name" value="SH3_retrovirus"/>
    <property type="match status" value="1"/>
</dbReference>
<dbReference type="PROSITE" id="PS50994">
    <property type="entry name" value="INTEGRASE"/>
    <property type="match status" value="1"/>
</dbReference>
<dbReference type="Gene3D" id="3.30.420.10">
    <property type="entry name" value="Ribonuclease H-like superfamily/Ribonuclease H"/>
    <property type="match status" value="2"/>
</dbReference>
<evidence type="ECO:0000313" key="2">
    <source>
        <dbReference type="EMBL" id="KAK8506890.1"/>
    </source>
</evidence>
<gene>
    <name evidence="2" type="ORF">V6N12_046251</name>
</gene>
<dbReference type="SUPFAM" id="SSF53098">
    <property type="entry name" value="Ribonuclease H-like"/>
    <property type="match status" value="1"/>
</dbReference>
<reference evidence="2 3" key="1">
    <citation type="journal article" date="2024" name="G3 (Bethesda)">
        <title>Genome assembly of Hibiscus sabdariffa L. provides insights into metabolisms of medicinal natural products.</title>
        <authorList>
            <person name="Kim T."/>
        </authorList>
    </citation>
    <scope>NUCLEOTIDE SEQUENCE [LARGE SCALE GENOMIC DNA]</scope>
    <source>
        <strain evidence="2">TK-2024</strain>
        <tissue evidence="2">Old leaves</tissue>
    </source>
</reference>
<accession>A0ABR2BK17</accession>
<organism evidence="2 3">
    <name type="scientific">Hibiscus sabdariffa</name>
    <name type="common">roselle</name>
    <dbReference type="NCBI Taxonomy" id="183260"/>
    <lineage>
        <taxon>Eukaryota</taxon>
        <taxon>Viridiplantae</taxon>
        <taxon>Streptophyta</taxon>
        <taxon>Embryophyta</taxon>
        <taxon>Tracheophyta</taxon>
        <taxon>Spermatophyta</taxon>
        <taxon>Magnoliopsida</taxon>
        <taxon>eudicotyledons</taxon>
        <taxon>Gunneridae</taxon>
        <taxon>Pentapetalae</taxon>
        <taxon>rosids</taxon>
        <taxon>malvids</taxon>
        <taxon>Malvales</taxon>
        <taxon>Malvaceae</taxon>
        <taxon>Malvoideae</taxon>
        <taxon>Hibiscus</taxon>
    </lineage>
</organism>
<dbReference type="InterPro" id="IPR036397">
    <property type="entry name" value="RNaseH_sf"/>
</dbReference>